<evidence type="ECO:0000313" key="1">
    <source>
        <dbReference type="EMBL" id="RCV59326.1"/>
    </source>
</evidence>
<evidence type="ECO:0000313" key="2">
    <source>
        <dbReference type="Proteomes" id="UP000253318"/>
    </source>
</evidence>
<proteinExistence type="predicted"/>
<reference evidence="1 2" key="1">
    <citation type="submission" date="2018-04" db="EMBL/GenBank/DDBJ databases">
        <title>Novel actinobacteria from marine sediment.</title>
        <authorList>
            <person name="Ng Z.Y."/>
            <person name="Tan G.Y.A."/>
        </authorList>
    </citation>
    <scope>NUCLEOTIDE SEQUENCE [LARGE SCALE GENOMIC DNA]</scope>
    <source>
        <strain evidence="1 2">TPS81</strain>
    </source>
</reference>
<keyword evidence="2" id="KW-1185">Reference proteome</keyword>
<comment type="caution">
    <text evidence="1">The sequence shown here is derived from an EMBL/GenBank/DDBJ whole genome shotgun (WGS) entry which is preliminary data.</text>
</comment>
<dbReference type="AlphaFoldDB" id="A0A368T6M9"/>
<dbReference type="OrthoDB" id="4557190at2"/>
<dbReference type="RefSeq" id="WP_114399899.1">
    <property type="nucleotide sequence ID" value="NZ_QEIM01000162.1"/>
</dbReference>
<name>A0A368T6M9_9ACTN</name>
<dbReference type="Proteomes" id="UP000253318">
    <property type="component" value="Unassembled WGS sequence"/>
</dbReference>
<accession>A0A368T6M9</accession>
<organism evidence="1 2">
    <name type="scientific">Marinitenerispora sediminis</name>
    <dbReference type="NCBI Taxonomy" id="1931232"/>
    <lineage>
        <taxon>Bacteria</taxon>
        <taxon>Bacillati</taxon>
        <taxon>Actinomycetota</taxon>
        <taxon>Actinomycetes</taxon>
        <taxon>Streptosporangiales</taxon>
        <taxon>Nocardiopsidaceae</taxon>
        <taxon>Marinitenerispora</taxon>
    </lineage>
</organism>
<sequence>MTFTPPPAMRRLLDAALAHGRSHVVQHYDIDSDAPWVSLRIVWPGPDGYPPYDLRLSWHTRDTGTYRLSHALGTWGRCSGRTITAARALRLVTGEEVPQEVADLEQWAREDLLATH</sequence>
<dbReference type="EMBL" id="QEIN01000063">
    <property type="protein sequence ID" value="RCV59326.1"/>
    <property type="molecule type" value="Genomic_DNA"/>
</dbReference>
<gene>
    <name evidence="1" type="ORF">DEF24_10160</name>
</gene>
<protein>
    <submittedName>
        <fullName evidence="1">Uncharacterized protein</fullName>
    </submittedName>
</protein>